<evidence type="ECO:0000256" key="1">
    <source>
        <dbReference type="SAM" id="SignalP"/>
    </source>
</evidence>
<dbReference type="AlphaFoldDB" id="A0A1M5FEA5"/>
<dbReference type="Proteomes" id="UP000184170">
    <property type="component" value="Unassembled WGS sequence"/>
</dbReference>
<reference evidence="3" key="1">
    <citation type="submission" date="2016-11" db="EMBL/GenBank/DDBJ databases">
        <authorList>
            <person name="Varghese N."/>
            <person name="Submissions S."/>
        </authorList>
    </citation>
    <scope>NUCLEOTIDE SEQUENCE [LARGE SCALE GENOMIC DNA]</scope>
    <source>
        <strain evidence="3">CGMCC 1.7063</strain>
    </source>
</reference>
<keyword evidence="3" id="KW-1185">Reference proteome</keyword>
<keyword evidence="1" id="KW-0732">Signal</keyword>
<organism evidence="2 3">
    <name type="scientific">Microbulbifer donghaiensis</name>
    <dbReference type="NCBI Taxonomy" id="494016"/>
    <lineage>
        <taxon>Bacteria</taxon>
        <taxon>Pseudomonadati</taxon>
        <taxon>Pseudomonadota</taxon>
        <taxon>Gammaproteobacteria</taxon>
        <taxon>Cellvibrionales</taxon>
        <taxon>Microbulbiferaceae</taxon>
        <taxon>Microbulbifer</taxon>
    </lineage>
</organism>
<protein>
    <submittedName>
        <fullName evidence="2">Uncharacterized protein</fullName>
    </submittedName>
</protein>
<evidence type="ECO:0000313" key="2">
    <source>
        <dbReference type="EMBL" id="SHF89758.1"/>
    </source>
</evidence>
<dbReference type="EMBL" id="FQVA01000004">
    <property type="protein sequence ID" value="SHF89758.1"/>
    <property type="molecule type" value="Genomic_DNA"/>
</dbReference>
<gene>
    <name evidence="2" type="ORF">SAMN04487965_2892</name>
</gene>
<proteinExistence type="predicted"/>
<feature type="signal peptide" evidence="1">
    <location>
        <begin position="1"/>
        <end position="24"/>
    </location>
</feature>
<name>A0A1M5FEA5_9GAMM</name>
<accession>A0A1M5FEA5</accession>
<feature type="chain" id="PRO_5012409276" evidence="1">
    <location>
        <begin position="25"/>
        <end position="248"/>
    </location>
</feature>
<evidence type="ECO:0000313" key="3">
    <source>
        <dbReference type="Proteomes" id="UP000184170"/>
    </source>
</evidence>
<sequence length="248" mass="27243">MNFMLRTTYCLTLALLLGIQAASAQQLVTVSPGQIRVDGERGVRQTLTWRVASRGGAGSVRAEFVNLDNNRVLETRAVPLEVSGNSGTVSEQLTISTAQARRWYGAGVRRLGYRRTFSGAAGSLSNRVAIDLRFSARLASLNASPAQQTLTGNSRQMMLKWDFRSSGLGEVRAVSDSGYFLRGDQVVYTVEQSLISDGQQRITEVVQLPPGLVARLLADGIEQLQYSRTFTDEKKRQRSASVTVNLRR</sequence>